<sequence>MAIQREFVLRYRHEGHLRFQLPERACRPRAAEALVNRIRELPGVRAVDLFRGQRKLAIRFQEAVCDFTGLARALHKVLAELEAEGCFDDIPATKAAGRLALGIKRRLKSTRVGAWFGEKVQAGKETVEAAKVLGKLSSKGPKALFKDPEKAVIDFLNDVLVLYLIKAHWPRITQQWLPRPWAYRYEWLAVFYMFFLLVRSRRPK</sequence>
<evidence type="ECO:0000313" key="2">
    <source>
        <dbReference type="EMBL" id="OAI18398.1"/>
    </source>
</evidence>
<dbReference type="EMBL" id="LUUK01000168">
    <property type="protein sequence ID" value="OAI18398.1"/>
    <property type="molecule type" value="Genomic_DNA"/>
</dbReference>
<keyword evidence="1" id="KW-0812">Transmembrane</keyword>
<evidence type="ECO:0000256" key="1">
    <source>
        <dbReference type="SAM" id="Phobius"/>
    </source>
</evidence>
<feature type="transmembrane region" description="Helical" evidence="1">
    <location>
        <begin position="181"/>
        <end position="198"/>
    </location>
</feature>
<proteinExistence type="predicted"/>
<dbReference type="Proteomes" id="UP000077628">
    <property type="component" value="Unassembled WGS sequence"/>
</dbReference>
<keyword evidence="1" id="KW-0472">Membrane</keyword>
<organism evidence="2 3">
    <name type="scientific">Methylomonas koyamae</name>
    <dbReference type="NCBI Taxonomy" id="702114"/>
    <lineage>
        <taxon>Bacteria</taxon>
        <taxon>Pseudomonadati</taxon>
        <taxon>Pseudomonadota</taxon>
        <taxon>Gammaproteobacteria</taxon>
        <taxon>Methylococcales</taxon>
        <taxon>Methylococcaceae</taxon>
        <taxon>Methylomonas</taxon>
    </lineage>
</organism>
<dbReference type="OrthoDB" id="7345868at2"/>
<protein>
    <submittedName>
        <fullName evidence="2">Uncharacterized protein</fullName>
    </submittedName>
</protein>
<keyword evidence="1" id="KW-1133">Transmembrane helix</keyword>
<evidence type="ECO:0000313" key="3">
    <source>
        <dbReference type="Proteomes" id="UP000077628"/>
    </source>
</evidence>
<reference evidence="3" key="1">
    <citation type="submission" date="2016-03" db="EMBL/GenBank/DDBJ databases">
        <authorList>
            <person name="Heylen K."/>
            <person name="De Vos P."/>
            <person name="Vekeman B."/>
        </authorList>
    </citation>
    <scope>NUCLEOTIDE SEQUENCE [LARGE SCALE GENOMIC DNA]</scope>
    <source>
        <strain evidence="3">R-45383</strain>
    </source>
</reference>
<accession>A0A177NK10</accession>
<comment type="caution">
    <text evidence="2">The sequence shown here is derived from an EMBL/GenBank/DDBJ whole genome shotgun (WGS) entry which is preliminary data.</text>
</comment>
<name>A0A177NK10_9GAMM</name>
<keyword evidence="3" id="KW-1185">Reference proteome</keyword>
<gene>
    <name evidence="2" type="ORF">A1355_05765</name>
</gene>
<dbReference type="STRING" id="702114.A1355_05765"/>
<dbReference type="AlphaFoldDB" id="A0A177NK10"/>
<dbReference type="RefSeq" id="WP_064028567.1">
    <property type="nucleotide sequence ID" value="NZ_LUUK01000168.1"/>
</dbReference>